<reference evidence="6" key="2">
    <citation type="submission" date="2025-08" db="UniProtKB">
        <authorList>
            <consortium name="Ensembl"/>
        </authorList>
    </citation>
    <scope>IDENTIFICATION</scope>
</reference>
<evidence type="ECO:0000313" key="7">
    <source>
        <dbReference type="Proteomes" id="UP000265040"/>
    </source>
</evidence>
<organism evidence="6 7">
    <name type="scientific">Anabas testudineus</name>
    <name type="common">Climbing perch</name>
    <name type="synonym">Anthias testudineus</name>
    <dbReference type="NCBI Taxonomy" id="64144"/>
    <lineage>
        <taxon>Eukaryota</taxon>
        <taxon>Metazoa</taxon>
        <taxon>Chordata</taxon>
        <taxon>Craniata</taxon>
        <taxon>Vertebrata</taxon>
        <taxon>Euteleostomi</taxon>
        <taxon>Actinopterygii</taxon>
        <taxon>Neopterygii</taxon>
        <taxon>Teleostei</taxon>
        <taxon>Neoteleostei</taxon>
        <taxon>Acanthomorphata</taxon>
        <taxon>Anabantaria</taxon>
        <taxon>Anabantiformes</taxon>
        <taxon>Anabantoidei</taxon>
        <taxon>Anabantidae</taxon>
        <taxon>Anabas</taxon>
    </lineage>
</organism>
<dbReference type="GO" id="GO:0043197">
    <property type="term" value="C:dendritic spine"/>
    <property type="evidence" value="ECO:0007669"/>
    <property type="project" value="TreeGrafter"/>
</dbReference>
<sequence length="652" mass="73669">MGSVSSLINGNSVNNKHCKASEYRLKKGTNHHRRSGGCSLDGLLKCGFTQSSSSTSHPSKRLNHSGRSEDFFYIKVSHKPRPAYHRGGSMEDRGNRDGESDGRMKPKLLVMSGNMTEKTSAEKSLVRSTAFKPGNPMRMSSTETRHNSLDHILSPPEKAKSPDIRYKQDTFSGTLSDSGRNSMSSLPTHSTSGSLSTSTGPVSHSDGSSAPETRLSKGVLPNLPPWVSGNSANLDSSYRPGFNSGGLPSKANGDSGSPLSADEPNPLSETEGGIRSPITTDESLIERLEQRLLERETELQELQVCFEEKEADTCQLFETRQRYCAEEIEGLKQRCSTKLRQVSQIATKTQQALQLQVSQLQAEKERLQEDVYKLTQEKDLVELRLRSYETKSTQLAPTLEETQWEVCQKTGEISLLKQQLRDCQADISHKLNEIVSLRTSLKENTVKMEMLEKQNKDHEDKLHSRTIEVEVCQNELQRKKNEADLLREKVGKLEKDIQMMKQDLAVAKEQRLQHTLHLEAHAQTEALEKRIQGPDSPALGQGDENRVHISTESLQREVERLKQQLREEKDAQERLASSFEQERQTWNKEKDRVIKYQKQLQINYLQMHKKNHELERILKEVTAELESRTELGMDIAYSSGLQTYDDVIATEI</sequence>
<feature type="region of interest" description="Disordered" evidence="5">
    <location>
        <begin position="131"/>
        <end position="222"/>
    </location>
</feature>
<feature type="coiled-coil region" evidence="4">
    <location>
        <begin position="350"/>
        <end position="384"/>
    </location>
</feature>
<evidence type="ECO:0000256" key="1">
    <source>
        <dbReference type="ARBA" id="ARBA00004496"/>
    </source>
</evidence>
<dbReference type="InParanoid" id="A0A7N6A2M2"/>
<feature type="compositionally biased region" description="Low complexity" evidence="5">
    <location>
        <begin position="182"/>
        <end position="203"/>
    </location>
</feature>
<dbReference type="GeneTree" id="ENSGT00940000154078"/>
<evidence type="ECO:0000256" key="5">
    <source>
        <dbReference type="SAM" id="MobiDB-lite"/>
    </source>
</evidence>
<feature type="coiled-coil region" evidence="4">
    <location>
        <begin position="441"/>
        <end position="510"/>
    </location>
</feature>
<reference evidence="6" key="3">
    <citation type="submission" date="2025-09" db="UniProtKB">
        <authorList>
            <consortium name="Ensembl"/>
        </authorList>
    </citation>
    <scope>IDENTIFICATION</scope>
</reference>
<dbReference type="AlphaFoldDB" id="A0A7N6A2M2"/>
<dbReference type="OMA" id="KRNQNME"/>
<evidence type="ECO:0000313" key="6">
    <source>
        <dbReference type="Ensembl" id="ENSATEP00000042535.1"/>
    </source>
</evidence>
<proteinExistence type="predicted"/>
<dbReference type="GO" id="GO:0048167">
    <property type="term" value="P:regulation of synaptic plasticity"/>
    <property type="evidence" value="ECO:0007669"/>
    <property type="project" value="TreeGrafter"/>
</dbReference>
<name>A0A7N6A2M2_ANATE</name>
<evidence type="ECO:0000256" key="2">
    <source>
        <dbReference type="ARBA" id="ARBA00022490"/>
    </source>
</evidence>
<dbReference type="Proteomes" id="UP000265040">
    <property type="component" value="Chromosome 9"/>
</dbReference>
<feature type="region of interest" description="Disordered" evidence="5">
    <location>
        <begin position="80"/>
        <end position="104"/>
    </location>
</feature>
<keyword evidence="2" id="KW-0963">Cytoplasm</keyword>
<comment type="subcellular location">
    <subcellularLocation>
        <location evidence="1">Cytoplasm</location>
    </subcellularLocation>
</comment>
<dbReference type="GO" id="GO:0048814">
    <property type="term" value="P:regulation of dendrite morphogenesis"/>
    <property type="evidence" value="ECO:0007669"/>
    <property type="project" value="TreeGrafter"/>
</dbReference>
<dbReference type="InterPro" id="IPR045329">
    <property type="entry name" value="LZTS"/>
</dbReference>
<dbReference type="Pfam" id="PF06818">
    <property type="entry name" value="Fez1"/>
    <property type="match status" value="1"/>
</dbReference>
<accession>A0A7N6A2M2</accession>
<dbReference type="GO" id="GO:0005737">
    <property type="term" value="C:cytoplasm"/>
    <property type="evidence" value="ECO:0007669"/>
    <property type="project" value="UniProtKB-SubCell"/>
</dbReference>
<dbReference type="RefSeq" id="XP_026199699.1">
    <property type="nucleotide sequence ID" value="XM_026343914.1"/>
</dbReference>
<dbReference type="PANTHER" id="PTHR19354:SF5">
    <property type="entry name" value="ZIPPER PUTATIVE TUMOR SUPPRESSOR 1-RELATED"/>
    <property type="match status" value="1"/>
</dbReference>
<evidence type="ECO:0000256" key="4">
    <source>
        <dbReference type="SAM" id="Coils"/>
    </source>
</evidence>
<dbReference type="PANTHER" id="PTHR19354">
    <property type="entry name" value="ZIPPER PUTATIVE TUMOR SUPPRESSOR 2 HOMOLOG-LIKE PROTEIN-RELATED"/>
    <property type="match status" value="1"/>
</dbReference>
<gene>
    <name evidence="6" type="primary">LZTS1</name>
</gene>
<feature type="compositionally biased region" description="Basic and acidic residues" evidence="5">
    <location>
        <begin position="88"/>
        <end position="104"/>
    </location>
</feature>
<keyword evidence="3 4" id="KW-0175">Coiled coil</keyword>
<dbReference type="Ensembl" id="ENSATET00000053001.2">
    <property type="protein sequence ID" value="ENSATEP00000042535.1"/>
    <property type="gene ID" value="ENSATEG00000029570.2"/>
</dbReference>
<feature type="coiled-coil region" evidence="4">
    <location>
        <begin position="551"/>
        <end position="631"/>
    </location>
</feature>
<keyword evidence="7" id="KW-1185">Reference proteome</keyword>
<feature type="region of interest" description="Disordered" evidence="5">
    <location>
        <begin position="237"/>
        <end position="281"/>
    </location>
</feature>
<feature type="compositionally biased region" description="Polar residues" evidence="5">
    <location>
        <begin position="169"/>
        <end position="181"/>
    </location>
</feature>
<dbReference type="OrthoDB" id="10030037at2759"/>
<dbReference type="GeneID" id="113151086"/>
<reference evidence="6" key="1">
    <citation type="submission" date="2021-04" db="EMBL/GenBank/DDBJ databases">
        <authorList>
            <consortium name="Wellcome Sanger Institute Data Sharing"/>
        </authorList>
    </citation>
    <scope>NUCLEOTIDE SEQUENCE [LARGE SCALE GENOMIC DNA]</scope>
</reference>
<protein>
    <submittedName>
        <fullName evidence="6">Uncharacterized protein</fullName>
    </submittedName>
</protein>
<evidence type="ECO:0000256" key="3">
    <source>
        <dbReference type="ARBA" id="ARBA00023054"/>
    </source>
</evidence>
<feature type="compositionally biased region" description="Basic and acidic residues" evidence="5">
    <location>
        <begin position="157"/>
        <end position="168"/>
    </location>
</feature>